<keyword evidence="5" id="KW-0508">mRNA splicing</keyword>
<comment type="caution">
    <text evidence="8">The sequence shown here is derived from an EMBL/GenBank/DDBJ whole genome shotgun (WGS) entry which is preliminary data.</text>
</comment>
<keyword evidence="3 5" id="KW-0862">Zinc</keyword>
<evidence type="ECO:0000256" key="3">
    <source>
        <dbReference type="ARBA" id="ARBA00022833"/>
    </source>
</evidence>
<dbReference type="InterPro" id="IPR013083">
    <property type="entry name" value="Znf_RING/FYVE/PHD"/>
</dbReference>
<dbReference type="SMART" id="SM00184">
    <property type="entry name" value="RING"/>
    <property type="match status" value="1"/>
</dbReference>
<feature type="domain" description="RING-type" evidence="7">
    <location>
        <begin position="201"/>
        <end position="238"/>
    </location>
</feature>
<dbReference type="InterPro" id="IPR017907">
    <property type="entry name" value="Znf_RING_CS"/>
</dbReference>
<keyword evidence="5" id="KW-0539">Nucleus</keyword>
<keyword evidence="2 4" id="KW-0863">Zinc-finger</keyword>
<evidence type="ECO:0000259" key="7">
    <source>
        <dbReference type="PROSITE" id="PS50089"/>
    </source>
</evidence>
<evidence type="ECO:0000256" key="5">
    <source>
        <dbReference type="RuleBase" id="RU367110"/>
    </source>
</evidence>
<keyword evidence="8" id="KW-0012">Acyltransferase</keyword>
<evidence type="ECO:0000256" key="2">
    <source>
        <dbReference type="ARBA" id="ARBA00022771"/>
    </source>
</evidence>
<keyword evidence="9" id="KW-1185">Reference proteome</keyword>
<reference evidence="8 9" key="1">
    <citation type="submission" date="2023-08" db="EMBL/GenBank/DDBJ databases">
        <title>Black Yeasts Isolated from many extreme environments.</title>
        <authorList>
            <person name="Coleine C."/>
            <person name="Stajich J.E."/>
            <person name="Selbmann L."/>
        </authorList>
    </citation>
    <scope>NUCLEOTIDE SEQUENCE [LARGE SCALE GENOMIC DNA]</scope>
    <source>
        <strain evidence="8 9">CCFEE 6328</strain>
    </source>
</reference>
<dbReference type="InterPro" id="IPR001841">
    <property type="entry name" value="Znf_RING"/>
</dbReference>
<keyword evidence="8" id="KW-0808">Transferase</keyword>
<evidence type="ECO:0000256" key="6">
    <source>
        <dbReference type="SAM" id="MobiDB-lite"/>
    </source>
</evidence>
<proteinExistence type="inferred from homology"/>
<feature type="compositionally biased region" description="Polar residues" evidence="6">
    <location>
        <begin position="173"/>
        <end position="184"/>
    </location>
</feature>
<evidence type="ECO:0000256" key="1">
    <source>
        <dbReference type="ARBA" id="ARBA00022723"/>
    </source>
</evidence>
<sequence>MEEPQATVDVPQVTFKKRGAKAKSTIRKRAATPPPDDSDSGFITSEDEEGRQIKRRRKNAGVIASSTDNPKPRPVQVEEKSGVAVAAPTNRDDATKAVDWYDEDSEMKVGKTSKKQDDAAGPDGIYKGTANYSSFIQKNPDRAGKQVGPLKQSSNLDKEWEIDTKGKKVSGKTVASANRNGQSTQDDEDDEKLLESIPFACIICKKAYANPIVTKCGHYFCEACALKRYRKDPSCAACGTGTGGVFNVAKKLNRLLERKRERERQKREAEEEVGE</sequence>
<dbReference type="Pfam" id="PF13920">
    <property type="entry name" value="zf-C3HC4_3"/>
    <property type="match status" value="1"/>
</dbReference>
<feature type="region of interest" description="Disordered" evidence="6">
    <location>
        <begin position="1"/>
        <end position="189"/>
    </location>
</feature>
<keyword evidence="5" id="KW-0747">Spliceosome</keyword>
<dbReference type="EMBL" id="JAVRRF010000008">
    <property type="protein sequence ID" value="KAK5062284.1"/>
    <property type="molecule type" value="Genomic_DNA"/>
</dbReference>
<comment type="similarity">
    <text evidence="5">Belongs to the CWC24 family.</text>
</comment>
<accession>A0ABR0JGF7</accession>
<dbReference type="PANTHER" id="PTHR12930">
    <property type="entry name" value="ZINC FINGER PROTEIN 183"/>
    <property type="match status" value="1"/>
</dbReference>
<feature type="compositionally biased region" description="Basic and acidic residues" evidence="6">
    <location>
        <begin position="156"/>
        <end position="166"/>
    </location>
</feature>
<feature type="compositionally biased region" description="Basic residues" evidence="6">
    <location>
        <begin position="15"/>
        <end position="30"/>
    </location>
</feature>
<dbReference type="SUPFAM" id="SSF57850">
    <property type="entry name" value="RING/U-box"/>
    <property type="match status" value="1"/>
</dbReference>
<dbReference type="CDD" id="cd16539">
    <property type="entry name" value="RING-HC_RNF113A_B"/>
    <property type="match status" value="1"/>
</dbReference>
<comment type="subunit">
    <text evidence="5">Associated with the spliceosome.</text>
</comment>
<dbReference type="PANTHER" id="PTHR12930:SF0">
    <property type="entry name" value="RING FINGER PROTEIN 113B"/>
    <property type="match status" value="1"/>
</dbReference>
<dbReference type="GO" id="GO:0120518">
    <property type="term" value="F:protein N-terminal-methionine acetyltransferase activity"/>
    <property type="evidence" value="ECO:0007669"/>
    <property type="project" value="UniProtKB-EC"/>
</dbReference>
<dbReference type="PROSITE" id="PS00518">
    <property type="entry name" value="ZF_RING_1"/>
    <property type="match status" value="1"/>
</dbReference>
<evidence type="ECO:0000313" key="9">
    <source>
        <dbReference type="Proteomes" id="UP001345691"/>
    </source>
</evidence>
<comment type="subcellular location">
    <subcellularLocation>
        <location evidence="5">Nucleus</location>
    </subcellularLocation>
</comment>
<name>A0ABR0JGF7_9EURO</name>
<organism evidence="8 9">
    <name type="scientific">Exophiala sideris</name>
    <dbReference type="NCBI Taxonomy" id="1016849"/>
    <lineage>
        <taxon>Eukaryota</taxon>
        <taxon>Fungi</taxon>
        <taxon>Dikarya</taxon>
        <taxon>Ascomycota</taxon>
        <taxon>Pezizomycotina</taxon>
        <taxon>Eurotiomycetes</taxon>
        <taxon>Chaetothyriomycetidae</taxon>
        <taxon>Chaetothyriales</taxon>
        <taxon>Herpotrichiellaceae</taxon>
        <taxon>Exophiala</taxon>
    </lineage>
</organism>
<keyword evidence="5" id="KW-0507">mRNA processing</keyword>
<dbReference type="Proteomes" id="UP001345691">
    <property type="component" value="Unassembled WGS sequence"/>
</dbReference>
<evidence type="ECO:0000313" key="8">
    <source>
        <dbReference type="EMBL" id="KAK5062284.1"/>
    </source>
</evidence>
<dbReference type="InterPro" id="IPR039971">
    <property type="entry name" value="CWC24-like"/>
</dbReference>
<protein>
    <recommendedName>
        <fullName evidence="5">Pre-mRNA-splicing factor CWC24</fullName>
    </recommendedName>
</protein>
<keyword evidence="1" id="KW-0479">Metal-binding</keyword>
<comment type="function">
    <text evidence="5">Involved in pre-mRNA splicing.</text>
</comment>
<dbReference type="Gene3D" id="3.30.40.10">
    <property type="entry name" value="Zinc/RING finger domain, C3HC4 (zinc finger)"/>
    <property type="match status" value="1"/>
</dbReference>
<keyword evidence="5" id="KW-0238">DNA-binding</keyword>
<dbReference type="PROSITE" id="PS50089">
    <property type="entry name" value="ZF_RING_2"/>
    <property type="match status" value="1"/>
</dbReference>
<gene>
    <name evidence="8" type="primary">CWC24</name>
    <name evidence="8" type="ORF">LTR69_004642</name>
</gene>
<evidence type="ECO:0000256" key="4">
    <source>
        <dbReference type="PROSITE-ProRule" id="PRU00175"/>
    </source>
</evidence>
<feature type="compositionally biased region" description="Basic and acidic residues" evidence="6">
    <location>
        <begin position="106"/>
        <end position="118"/>
    </location>
</feature>